<accession>A0ACC3MRC7</accession>
<evidence type="ECO:0000313" key="2">
    <source>
        <dbReference type="Proteomes" id="UP001281147"/>
    </source>
</evidence>
<dbReference type="Proteomes" id="UP001281147">
    <property type="component" value="Unassembled WGS sequence"/>
</dbReference>
<keyword evidence="2" id="KW-1185">Reference proteome</keyword>
<proteinExistence type="predicted"/>
<name>A0ACC3MRC7_9PEZI</name>
<gene>
    <name evidence="1" type="ORF">LTR37_015782</name>
</gene>
<dbReference type="EMBL" id="JAUTXU010000180">
    <property type="protein sequence ID" value="KAK3700810.1"/>
    <property type="molecule type" value="Genomic_DNA"/>
</dbReference>
<organism evidence="1 2">
    <name type="scientific">Vermiconidia calcicola</name>
    <dbReference type="NCBI Taxonomy" id="1690605"/>
    <lineage>
        <taxon>Eukaryota</taxon>
        <taxon>Fungi</taxon>
        <taxon>Dikarya</taxon>
        <taxon>Ascomycota</taxon>
        <taxon>Pezizomycotina</taxon>
        <taxon>Dothideomycetes</taxon>
        <taxon>Dothideomycetidae</taxon>
        <taxon>Mycosphaerellales</taxon>
        <taxon>Extremaceae</taxon>
        <taxon>Vermiconidia</taxon>
    </lineage>
</organism>
<evidence type="ECO:0000313" key="1">
    <source>
        <dbReference type="EMBL" id="KAK3700810.1"/>
    </source>
</evidence>
<protein>
    <submittedName>
        <fullName evidence="1">Uncharacterized protein</fullName>
    </submittedName>
</protein>
<comment type="caution">
    <text evidence="1">The sequence shown here is derived from an EMBL/GenBank/DDBJ whole genome shotgun (WGS) entry which is preliminary data.</text>
</comment>
<sequence length="544" mass="58911">MQKKTLLLVFIHGFKGSDHTFHEFPADLRALISHTLPKIEVVSLQYPQYETRGDLRECVAKFKEWYMNWEAISGILRLTETWYRLQNKVIDLEVANEAPSPTVEPSVHVVLCGKKRSSTTPTDTSANHIQQFSGHSMGGIVAAETLLSVAHDEPVPSSYANDTTNNSTTQPISSSKKPISLAPPEPYERPSSAPPPERTKLFFPRIKAIIAFDTPYLGISPGVLAYGAEEHLNQVSSAYKAFDGATQLFGWNSPRSTSPAPIANASSKGLPPADGSTSAWGKWGKFAAYGGAAAAIAGAAGAAYLSRNQIQQGFTWAGSHLEFVGCLARGAELQERVESVVELTKTHGVGFANFYGALGKKVTSQTKYAGAVLGADRTFCVIPKASQHADSPTGSKRDAPSSSSQKRGRPSKRRKSKSNLSDEMDHGDQVQDYADDTNVSKGHWVKCVNEVAPDELRAHTSMFSPQRNPGYHAMVPLARDQIVESIETDWYENAEDSGGQQHDGRGQQYDGGEQQSDGGMQQDDSEEDAVGGADVELEEALPAI</sequence>
<reference evidence="1" key="1">
    <citation type="submission" date="2023-07" db="EMBL/GenBank/DDBJ databases">
        <title>Black Yeasts Isolated from many extreme environments.</title>
        <authorList>
            <person name="Coleine C."/>
            <person name="Stajich J.E."/>
            <person name="Selbmann L."/>
        </authorList>
    </citation>
    <scope>NUCLEOTIDE SEQUENCE</scope>
    <source>
        <strain evidence="1">CCFEE 5714</strain>
    </source>
</reference>